<proteinExistence type="predicted"/>
<protein>
    <submittedName>
        <fullName evidence="1">Uncharacterized protein</fullName>
    </submittedName>
</protein>
<dbReference type="OrthoDB" id="4177121at2759"/>
<gene>
    <name evidence="1" type="ORF">ACJ73_08596</name>
</gene>
<dbReference type="AlphaFoldDB" id="A0A1J9PUK6"/>
<accession>A0A1J9PUK6</accession>
<sequence>MAPIYALSLSKYNGPDNGVVWLPGSLGFVLRVYCSGSTLFDDPFKDIGVTCTTVTKDNAGHLVSRYERWYSLESNFTCTKHEKDGSSSLVLALLADLKDVGNVRINFSVKKKLVNGTFQLMGGSELEVDRTIRTMDLDQVKKETEAELNK</sequence>
<name>A0A1J9PUK6_9EURO</name>
<evidence type="ECO:0000313" key="2">
    <source>
        <dbReference type="Proteomes" id="UP000242791"/>
    </source>
</evidence>
<dbReference type="EMBL" id="LGTZ01002085">
    <property type="protein sequence ID" value="OJD20072.1"/>
    <property type="molecule type" value="Genomic_DNA"/>
</dbReference>
<reference evidence="1 2" key="1">
    <citation type="submission" date="2015-08" db="EMBL/GenBank/DDBJ databases">
        <title>Emmonsia species relationships and genome sequence.</title>
        <authorList>
            <person name="Cuomo C.A."/>
            <person name="Schwartz I.S."/>
            <person name="Kenyon C."/>
            <person name="De Hoog G.S."/>
            <person name="Govender N.P."/>
            <person name="Botha A."/>
            <person name="Moreno L."/>
            <person name="De Vries M."/>
            <person name="Munoz J.F."/>
            <person name="Stielow J.B."/>
        </authorList>
    </citation>
    <scope>NUCLEOTIDE SEQUENCE [LARGE SCALE GENOMIC DNA]</scope>
    <source>
        <strain evidence="1 2">EI222</strain>
    </source>
</reference>
<evidence type="ECO:0000313" key="1">
    <source>
        <dbReference type="EMBL" id="OJD20072.1"/>
    </source>
</evidence>
<keyword evidence="2" id="KW-1185">Reference proteome</keyword>
<comment type="caution">
    <text evidence="1">The sequence shown here is derived from an EMBL/GenBank/DDBJ whole genome shotgun (WGS) entry which is preliminary data.</text>
</comment>
<dbReference type="VEuPathDB" id="FungiDB:ACJ73_08596"/>
<organism evidence="1 2">
    <name type="scientific">Blastomyces percursus</name>
    <dbReference type="NCBI Taxonomy" id="1658174"/>
    <lineage>
        <taxon>Eukaryota</taxon>
        <taxon>Fungi</taxon>
        <taxon>Dikarya</taxon>
        <taxon>Ascomycota</taxon>
        <taxon>Pezizomycotina</taxon>
        <taxon>Eurotiomycetes</taxon>
        <taxon>Eurotiomycetidae</taxon>
        <taxon>Onygenales</taxon>
        <taxon>Ajellomycetaceae</taxon>
        <taxon>Blastomyces</taxon>
    </lineage>
</organism>
<dbReference type="Proteomes" id="UP000242791">
    <property type="component" value="Unassembled WGS sequence"/>
</dbReference>